<reference evidence="2 3" key="1">
    <citation type="submission" date="2018-02" db="EMBL/GenBank/DDBJ databases">
        <authorList>
            <person name="Cohen D.B."/>
            <person name="Kent A.D."/>
        </authorList>
    </citation>
    <scope>NUCLEOTIDE SEQUENCE [LARGE SCALE GENOMIC DNA]</scope>
    <source>
        <strain evidence="2 3">CCAP 1448/3</strain>
    </source>
</reference>
<keyword evidence="3" id="KW-1185">Reference proteome</keyword>
<dbReference type="AlphaFoldDB" id="A0A2T1BZU1"/>
<feature type="transmembrane region" description="Helical" evidence="1">
    <location>
        <begin position="55"/>
        <end position="74"/>
    </location>
</feature>
<accession>A0A2T1BZU1</accession>
<evidence type="ECO:0000313" key="2">
    <source>
        <dbReference type="EMBL" id="PSB01428.1"/>
    </source>
</evidence>
<sequence>MILVELSLNNYLIWSDHLINPAMLTWQDLDIGSILAQSVRDTNVLGQMVDMWNTFIRSGQVWALLIGFVLGYLLRGITA</sequence>
<evidence type="ECO:0000313" key="3">
    <source>
        <dbReference type="Proteomes" id="UP000238762"/>
    </source>
</evidence>
<dbReference type="Proteomes" id="UP000238762">
    <property type="component" value="Unassembled WGS sequence"/>
</dbReference>
<protein>
    <submittedName>
        <fullName evidence="2">Uncharacterized protein</fullName>
    </submittedName>
</protein>
<proteinExistence type="predicted"/>
<dbReference type="EMBL" id="PVWJ01000108">
    <property type="protein sequence ID" value="PSB01428.1"/>
    <property type="molecule type" value="Genomic_DNA"/>
</dbReference>
<reference evidence="2 3" key="2">
    <citation type="submission" date="2018-03" db="EMBL/GenBank/DDBJ databases">
        <title>The ancient ancestry and fast evolution of plastids.</title>
        <authorList>
            <person name="Moore K.R."/>
            <person name="Magnabosco C."/>
            <person name="Momper L."/>
            <person name="Gold D.A."/>
            <person name="Bosak T."/>
            <person name="Fournier G.P."/>
        </authorList>
    </citation>
    <scope>NUCLEOTIDE SEQUENCE [LARGE SCALE GENOMIC DNA]</scope>
    <source>
        <strain evidence="2 3">CCAP 1448/3</strain>
    </source>
</reference>
<evidence type="ECO:0000256" key="1">
    <source>
        <dbReference type="SAM" id="Phobius"/>
    </source>
</evidence>
<gene>
    <name evidence="2" type="ORF">C7B64_18395</name>
</gene>
<comment type="caution">
    <text evidence="2">The sequence shown here is derived from an EMBL/GenBank/DDBJ whole genome shotgun (WGS) entry which is preliminary data.</text>
</comment>
<keyword evidence="1" id="KW-0472">Membrane</keyword>
<keyword evidence="1" id="KW-0812">Transmembrane</keyword>
<name>A0A2T1BZU1_9CYAN</name>
<organism evidence="2 3">
    <name type="scientific">Merismopedia glauca CCAP 1448/3</name>
    <dbReference type="NCBI Taxonomy" id="1296344"/>
    <lineage>
        <taxon>Bacteria</taxon>
        <taxon>Bacillati</taxon>
        <taxon>Cyanobacteriota</taxon>
        <taxon>Cyanophyceae</taxon>
        <taxon>Synechococcales</taxon>
        <taxon>Merismopediaceae</taxon>
        <taxon>Merismopedia</taxon>
    </lineage>
</organism>
<keyword evidence="1" id="KW-1133">Transmembrane helix</keyword>